<evidence type="ECO:0000313" key="2">
    <source>
        <dbReference type="Proteomes" id="UP000016183"/>
    </source>
</evidence>
<dbReference type="AlphaFoldDB" id="M2AYE3"/>
<protein>
    <recommendedName>
        <fullName evidence="3">DUF5723 domain-containing protein</fullName>
    </recommendedName>
</protein>
<comment type="caution">
    <text evidence="1">The sequence shown here is derived from an EMBL/GenBank/DDBJ whole genome shotgun (WGS) entry which is preliminary data.</text>
</comment>
<dbReference type="Proteomes" id="UP000016183">
    <property type="component" value="Unassembled WGS sequence"/>
</dbReference>
<name>M2AYE3_TREDN</name>
<evidence type="ECO:0008006" key="3">
    <source>
        <dbReference type="Google" id="ProtNLM"/>
    </source>
</evidence>
<sequence>MKKYIFIFGIISLIFVNAHSEDGINEQTEDMLNEIRNRNGIDYFEASADDENAEQDDTENTEPEIFVTTENEAEAEETEKPPKKPFLENGRQAFAFGIDIKVGVSNSYFKITDLFKNTLEIDLSDMSKTLPKTGLSFCGGAAANIYLDIYIKSKAEFGFFIKAGGYAFSNIPKNLIDFAAKGNLSSNSFSGKITETSQGFADTGIFYGMKFNSFKFRVSTSYFIPILYMESDMGDYEFINDPVTGSIVARGKLKLNMYSHLPIFGNPNSKFDIGDILSRGGADFNFYGTYTFNELANLNFNIINIPIFPARLNKGLSIIYEGDFRMESLIQYMNNFLTPDQASQIKPPSGSFTETSAYDLPTKKIFRPLKLAVSSDIRPFLNNYLIITPSLGCHCYKPFYVDAGVKLESRFLKVLGAYIGMSYEDRVWKNTAGLFLETRVFRLETAVSAASPSFTGSFKGTGAEATLKLVFGY</sequence>
<dbReference type="OrthoDB" id="363138at2"/>
<dbReference type="HOGENOM" id="CLU_037955_0_0_12"/>
<gene>
    <name evidence="1" type="ORF">HMPREF9733_02462</name>
</gene>
<dbReference type="EMBL" id="AGDZ01000028">
    <property type="protein sequence ID" value="EMB22125.1"/>
    <property type="molecule type" value="Genomic_DNA"/>
</dbReference>
<evidence type="ECO:0000313" key="1">
    <source>
        <dbReference type="EMBL" id="EMB22125.1"/>
    </source>
</evidence>
<organism evidence="1 2">
    <name type="scientific">Treponema denticola SP33</name>
    <dbReference type="NCBI Taxonomy" id="999437"/>
    <lineage>
        <taxon>Bacteria</taxon>
        <taxon>Pseudomonadati</taxon>
        <taxon>Spirochaetota</taxon>
        <taxon>Spirochaetia</taxon>
        <taxon>Spirochaetales</taxon>
        <taxon>Treponemataceae</taxon>
        <taxon>Treponema</taxon>
    </lineage>
</organism>
<accession>M2AYE3</accession>
<proteinExistence type="predicted"/>
<reference evidence="1 2" key="1">
    <citation type="submission" date="2012-01" db="EMBL/GenBank/DDBJ databases">
        <title>The Genome Sequence of Treponema denticola SP33.</title>
        <authorList>
            <consortium name="The Broad Institute Genome Sequencing Platform"/>
            <person name="Earl A."/>
            <person name="Ward D."/>
            <person name="Feldgarden M."/>
            <person name="Gevers D."/>
            <person name="Blanton J.M."/>
            <person name="Fenno C.J."/>
            <person name="Baranova O.V."/>
            <person name="Mathney J."/>
            <person name="Dewhirst F.E."/>
            <person name="Izard J."/>
            <person name="Young S.K."/>
            <person name="Zeng Q."/>
            <person name="Gargeya S."/>
            <person name="Fitzgerald M."/>
            <person name="Haas B."/>
            <person name="Abouelleil A."/>
            <person name="Alvarado L."/>
            <person name="Arachchi H.M."/>
            <person name="Berlin A."/>
            <person name="Chapman S.B."/>
            <person name="Gearin G."/>
            <person name="Goldberg J."/>
            <person name="Griggs A."/>
            <person name="Gujja S."/>
            <person name="Hansen M."/>
            <person name="Heiman D."/>
            <person name="Howarth C."/>
            <person name="Larimer J."/>
            <person name="Lui A."/>
            <person name="MacDonald P.J.P."/>
            <person name="McCowen C."/>
            <person name="Montmayeur A."/>
            <person name="Murphy C."/>
            <person name="Neiman D."/>
            <person name="Pearson M."/>
            <person name="Priest M."/>
            <person name="Roberts A."/>
            <person name="Saif S."/>
            <person name="Shea T."/>
            <person name="Sisk P."/>
            <person name="Stolte C."/>
            <person name="Sykes S."/>
            <person name="Wortman J."/>
            <person name="Nusbaum C."/>
            <person name="Birren B."/>
        </authorList>
    </citation>
    <scope>NUCLEOTIDE SEQUENCE [LARGE SCALE GENOMIC DNA]</scope>
    <source>
        <strain evidence="1 2">SP33</strain>
    </source>
</reference>
<dbReference type="RefSeq" id="WP_010697492.1">
    <property type="nucleotide sequence ID" value="NZ_KB442454.1"/>
</dbReference>
<dbReference type="PATRIC" id="fig|999437.3.peg.2539"/>